<evidence type="ECO:0000313" key="3">
    <source>
        <dbReference type="Proteomes" id="UP001148614"/>
    </source>
</evidence>
<gene>
    <name evidence="2" type="ORF">NPX13_g10656</name>
</gene>
<name>A0A9W8TGD9_9PEZI</name>
<keyword evidence="1" id="KW-0812">Transmembrane</keyword>
<keyword evidence="1" id="KW-0472">Membrane</keyword>
<dbReference type="VEuPathDB" id="FungiDB:F4678DRAFT_100860"/>
<dbReference type="Proteomes" id="UP001148614">
    <property type="component" value="Unassembled WGS sequence"/>
</dbReference>
<organism evidence="2 3">
    <name type="scientific">Xylaria arbuscula</name>
    <dbReference type="NCBI Taxonomy" id="114810"/>
    <lineage>
        <taxon>Eukaryota</taxon>
        <taxon>Fungi</taxon>
        <taxon>Dikarya</taxon>
        <taxon>Ascomycota</taxon>
        <taxon>Pezizomycotina</taxon>
        <taxon>Sordariomycetes</taxon>
        <taxon>Xylariomycetidae</taxon>
        <taxon>Xylariales</taxon>
        <taxon>Xylariaceae</taxon>
        <taxon>Xylaria</taxon>
    </lineage>
</organism>
<keyword evidence="1" id="KW-1133">Transmembrane helix</keyword>
<dbReference type="EMBL" id="JANPWZ010003105">
    <property type="protein sequence ID" value="KAJ3554273.1"/>
    <property type="molecule type" value="Genomic_DNA"/>
</dbReference>
<reference evidence="2" key="1">
    <citation type="submission" date="2022-07" db="EMBL/GenBank/DDBJ databases">
        <title>Genome Sequence of Xylaria arbuscula.</title>
        <authorList>
            <person name="Buettner E."/>
        </authorList>
    </citation>
    <scope>NUCLEOTIDE SEQUENCE</scope>
    <source>
        <strain evidence="2">VT107</strain>
    </source>
</reference>
<evidence type="ECO:0000256" key="1">
    <source>
        <dbReference type="SAM" id="Phobius"/>
    </source>
</evidence>
<keyword evidence="3" id="KW-1185">Reference proteome</keyword>
<protein>
    <submittedName>
        <fullName evidence="2">Uncharacterized protein</fullName>
    </submittedName>
</protein>
<evidence type="ECO:0000313" key="2">
    <source>
        <dbReference type="EMBL" id="KAJ3554273.1"/>
    </source>
</evidence>
<accession>A0A9W8TGD9</accession>
<feature type="transmembrane region" description="Helical" evidence="1">
    <location>
        <begin position="66"/>
        <end position="87"/>
    </location>
</feature>
<dbReference type="AlphaFoldDB" id="A0A9W8TGD9"/>
<sequence length="99" mass="11273">MSSLPPPKKPWSLRTAERIHHITGKELLPRICVAGFLLECLWHSVMERRVLNTPAPAVRKALVRAMVTWPAVFVGTSASIYWAAWRVGRAESEKDRRNL</sequence>
<proteinExistence type="predicted"/>
<comment type="caution">
    <text evidence="2">The sequence shown here is derived from an EMBL/GenBank/DDBJ whole genome shotgun (WGS) entry which is preliminary data.</text>
</comment>